<keyword evidence="3" id="KW-1185">Reference proteome</keyword>
<evidence type="ECO:0000256" key="1">
    <source>
        <dbReference type="SAM" id="SignalP"/>
    </source>
</evidence>
<accession>A0ABW0YTM6</accession>
<proteinExistence type="predicted"/>
<feature type="chain" id="PRO_5046164221" description="Secreted protein" evidence="1">
    <location>
        <begin position="32"/>
        <end position="210"/>
    </location>
</feature>
<reference evidence="3" key="1">
    <citation type="journal article" date="2019" name="Int. J. Syst. Evol. Microbiol.">
        <title>The Global Catalogue of Microorganisms (GCM) 10K type strain sequencing project: providing services to taxonomists for standard genome sequencing and annotation.</title>
        <authorList>
            <consortium name="The Broad Institute Genomics Platform"/>
            <consortium name="The Broad Institute Genome Sequencing Center for Infectious Disease"/>
            <person name="Wu L."/>
            <person name="Ma J."/>
        </authorList>
    </citation>
    <scope>NUCLEOTIDE SEQUENCE [LARGE SCALE GENOMIC DNA]</scope>
    <source>
        <strain evidence="3">CGMCC 4.7304</strain>
    </source>
</reference>
<protein>
    <recommendedName>
        <fullName evidence="4">Secreted protein</fullName>
    </recommendedName>
</protein>
<organism evidence="2 3">
    <name type="scientific">Streptomyces gamaensis</name>
    <dbReference type="NCBI Taxonomy" id="1763542"/>
    <lineage>
        <taxon>Bacteria</taxon>
        <taxon>Bacillati</taxon>
        <taxon>Actinomycetota</taxon>
        <taxon>Actinomycetes</taxon>
        <taxon>Kitasatosporales</taxon>
        <taxon>Streptomycetaceae</taxon>
        <taxon>Streptomyces</taxon>
    </lineage>
</organism>
<gene>
    <name evidence="2" type="ORF">ACFP1Z_06745</name>
</gene>
<name>A0ABW0YTM6_9ACTN</name>
<evidence type="ECO:0000313" key="3">
    <source>
        <dbReference type="Proteomes" id="UP001596083"/>
    </source>
</evidence>
<dbReference type="Proteomes" id="UP001596083">
    <property type="component" value="Unassembled WGS sequence"/>
</dbReference>
<sequence length="210" mass="22690">MRRKRLGLPRVLSVLAVAFATSVGVTTGATAAPPSDSTSGHAATATQTMKYVTVVDVVPAGQQVQIKLADGRSLTISREAYEKVSKDWEAKHVVQRGTLVPPTTLPGDCGSSWVTIGFQNTNSRPYRMNTGFTTDSAATSYDWWVRIYGPGGYYYGYESSGSLFFRHKWNGGHTGDGPRGNWEAHLDTQSWAVTTAGVCSSAGPIDFQYL</sequence>
<comment type="caution">
    <text evidence="2">The sequence shown here is derived from an EMBL/GenBank/DDBJ whole genome shotgun (WGS) entry which is preliminary data.</text>
</comment>
<dbReference type="EMBL" id="JBHSPB010000003">
    <property type="protein sequence ID" value="MFC5719876.1"/>
    <property type="molecule type" value="Genomic_DNA"/>
</dbReference>
<keyword evidence="1" id="KW-0732">Signal</keyword>
<evidence type="ECO:0000313" key="2">
    <source>
        <dbReference type="EMBL" id="MFC5719876.1"/>
    </source>
</evidence>
<dbReference type="RefSeq" id="WP_390314969.1">
    <property type="nucleotide sequence ID" value="NZ_JBHSPB010000003.1"/>
</dbReference>
<feature type="signal peptide" evidence="1">
    <location>
        <begin position="1"/>
        <end position="31"/>
    </location>
</feature>
<evidence type="ECO:0008006" key="4">
    <source>
        <dbReference type="Google" id="ProtNLM"/>
    </source>
</evidence>